<dbReference type="STRING" id="400727.A0A2T7PWQ1"/>
<dbReference type="OrthoDB" id="428974at2759"/>
<proteinExistence type="predicted"/>
<feature type="domain" description="AB hydrolase-1" evidence="8">
    <location>
        <begin position="235"/>
        <end position="338"/>
    </location>
</feature>
<dbReference type="InterPro" id="IPR050266">
    <property type="entry name" value="AB_hydrolase_sf"/>
</dbReference>
<dbReference type="Pfam" id="PF00561">
    <property type="entry name" value="Abhydrolase_1"/>
    <property type="match status" value="1"/>
</dbReference>
<name>A0A2T7PWQ1_POMCA</name>
<reference evidence="9 10" key="1">
    <citation type="submission" date="2018-04" db="EMBL/GenBank/DDBJ databases">
        <title>The genome of golden apple snail Pomacea canaliculata provides insight into stress tolerance and invasive adaptation.</title>
        <authorList>
            <person name="Liu C."/>
            <person name="Liu B."/>
            <person name="Ren Y."/>
            <person name="Zhang Y."/>
            <person name="Wang H."/>
            <person name="Li S."/>
            <person name="Jiang F."/>
            <person name="Yin L."/>
            <person name="Zhang G."/>
            <person name="Qian W."/>
            <person name="Fan W."/>
        </authorList>
    </citation>
    <scope>NUCLEOTIDE SEQUENCE [LARGE SCALE GENOMIC DNA]</scope>
    <source>
        <strain evidence="9">SZHN2017</strain>
        <tissue evidence="9">Muscle</tissue>
    </source>
</reference>
<dbReference type="EC" id="3.1.1.23" evidence="2"/>
<protein>
    <recommendedName>
        <fullName evidence="2">acylglycerol lipase</fullName>
        <ecNumber evidence="2">3.1.1.23</ecNumber>
    </recommendedName>
</protein>
<evidence type="ECO:0000256" key="7">
    <source>
        <dbReference type="ARBA" id="ARBA00049568"/>
    </source>
</evidence>
<comment type="subcellular location">
    <subcellularLocation>
        <location evidence="3">Late endosome membrane</location>
        <topology evidence="3">Single-pass type II membrane protein</topology>
    </subcellularLocation>
    <subcellularLocation>
        <location evidence="4">Lysosome membrane</location>
        <topology evidence="4">Single-pass type II membrane protein</topology>
    </subcellularLocation>
    <subcellularLocation>
        <location evidence="5">Mitochondrion membrane</location>
        <topology evidence="5">Single-pass type II membrane protein</topology>
    </subcellularLocation>
</comment>
<accession>A0A2T7PWQ1</accession>
<dbReference type="Gene3D" id="3.40.50.1820">
    <property type="entry name" value="alpha/beta hydrolase"/>
    <property type="match status" value="1"/>
</dbReference>
<dbReference type="GO" id="GO:0046464">
    <property type="term" value="P:acylglycerol catabolic process"/>
    <property type="evidence" value="ECO:0007669"/>
    <property type="project" value="TreeGrafter"/>
</dbReference>
<dbReference type="OMA" id="DELYHNW"/>
<evidence type="ECO:0000259" key="8">
    <source>
        <dbReference type="Pfam" id="PF00561"/>
    </source>
</evidence>
<dbReference type="InterPro" id="IPR000639">
    <property type="entry name" value="Epox_hydrolase-like"/>
</dbReference>
<dbReference type="EMBL" id="PZQS01000001">
    <property type="protein sequence ID" value="PVD37817.1"/>
    <property type="molecule type" value="Genomic_DNA"/>
</dbReference>
<dbReference type="GO" id="GO:0047372">
    <property type="term" value="F:monoacylglycerol lipase activity"/>
    <property type="evidence" value="ECO:0007669"/>
    <property type="project" value="UniProtKB-EC"/>
</dbReference>
<comment type="catalytic activity">
    <reaction evidence="1">
        <text>Hydrolyzes glycerol monoesters of long-chain fatty acids.</text>
        <dbReference type="EC" id="3.1.1.23"/>
    </reaction>
</comment>
<comment type="catalytic activity">
    <reaction evidence="6">
        <text>1-dodecanoylglycerol + H2O = dodecanoate + glycerol + H(+)</text>
        <dbReference type="Rhea" id="RHEA:44316"/>
        <dbReference type="ChEBI" id="CHEBI:15377"/>
        <dbReference type="ChEBI" id="CHEBI:15378"/>
        <dbReference type="ChEBI" id="CHEBI:17754"/>
        <dbReference type="ChEBI" id="CHEBI:18262"/>
        <dbReference type="ChEBI" id="CHEBI:75539"/>
    </reaction>
</comment>
<sequence length="492" mass="55289">MEREMQAKSSKPSLVCCNHSRQHRVRPFSCSNGENYLEEIRPNRVLHIQHINPQPRDPQFEKEMRVQRVYRKSGFHGGPSVNGPLTIPRRKAGETLFPTKEVTLTSLPNSVQTHPGESHIVAQMKKEPMNSGTSSASRVHLAFHNETSLQLEDKPLSYSIPDLLKMQSVPAENLTDKNPLRPQIQKKNKELEYQGNGESILGKNKVLELSSESGKPSELSFVNNKMASCPQPSVVIFFLHGVGGSSDVWQSQMHYFACEGYEIVAPDLIGHGFSCTPEDAQAYHFKEIGADLEEIFDKYCKKKNVIIGHSYGCSFACLLARLRPRLVHKLVLISGGDPSPLAPQPGIFSLPICLLCCIRPCLNCGFQKNAFHKTHKMAEIREEAFSIPTYVLQHTMNGQDWPDGDEIFHQWLVCPVLLIYGEKDKLVSLDEEKATAQAIFDSHLEVIQEAGHMVMMEAPAEVNRLIHNFLLEHTRTVNHPALDMSSELISLQ</sequence>
<dbReference type="AlphaFoldDB" id="A0A2T7PWQ1"/>
<dbReference type="GO" id="GO:0005765">
    <property type="term" value="C:lysosomal membrane"/>
    <property type="evidence" value="ECO:0007669"/>
    <property type="project" value="UniProtKB-SubCell"/>
</dbReference>
<evidence type="ECO:0000256" key="3">
    <source>
        <dbReference type="ARBA" id="ARBA00037797"/>
    </source>
</evidence>
<comment type="caution">
    <text evidence="9">The sequence shown here is derived from an EMBL/GenBank/DDBJ whole genome shotgun (WGS) entry which is preliminary data.</text>
</comment>
<evidence type="ECO:0000256" key="1">
    <source>
        <dbReference type="ARBA" id="ARBA00001613"/>
    </source>
</evidence>
<evidence type="ECO:0000256" key="5">
    <source>
        <dbReference type="ARBA" id="ARBA00046308"/>
    </source>
</evidence>
<dbReference type="Proteomes" id="UP000245119">
    <property type="component" value="Linkage Group LG1"/>
</dbReference>
<gene>
    <name evidence="9" type="ORF">C0Q70_00419</name>
</gene>
<evidence type="ECO:0000256" key="2">
    <source>
        <dbReference type="ARBA" id="ARBA00013254"/>
    </source>
</evidence>
<evidence type="ECO:0000256" key="4">
    <source>
        <dbReference type="ARBA" id="ARBA00037874"/>
    </source>
</evidence>
<dbReference type="PRINTS" id="PR00111">
    <property type="entry name" value="ABHYDROLASE"/>
</dbReference>
<evidence type="ECO:0000313" key="9">
    <source>
        <dbReference type="EMBL" id="PVD37817.1"/>
    </source>
</evidence>
<dbReference type="PANTHER" id="PTHR43798:SF5">
    <property type="entry name" value="MONOACYLGLYCEROL LIPASE ABHD6"/>
    <property type="match status" value="1"/>
</dbReference>
<evidence type="ECO:0000313" key="10">
    <source>
        <dbReference type="Proteomes" id="UP000245119"/>
    </source>
</evidence>
<organism evidence="9 10">
    <name type="scientific">Pomacea canaliculata</name>
    <name type="common">Golden apple snail</name>
    <dbReference type="NCBI Taxonomy" id="400727"/>
    <lineage>
        <taxon>Eukaryota</taxon>
        <taxon>Metazoa</taxon>
        <taxon>Spiralia</taxon>
        <taxon>Lophotrochozoa</taxon>
        <taxon>Mollusca</taxon>
        <taxon>Gastropoda</taxon>
        <taxon>Caenogastropoda</taxon>
        <taxon>Architaenioglossa</taxon>
        <taxon>Ampullarioidea</taxon>
        <taxon>Ampullariidae</taxon>
        <taxon>Pomacea</taxon>
    </lineage>
</organism>
<dbReference type="PRINTS" id="PR00412">
    <property type="entry name" value="EPOXHYDRLASE"/>
</dbReference>
<dbReference type="GO" id="GO:0031966">
    <property type="term" value="C:mitochondrial membrane"/>
    <property type="evidence" value="ECO:0007669"/>
    <property type="project" value="UniProtKB-SubCell"/>
</dbReference>
<evidence type="ECO:0000256" key="6">
    <source>
        <dbReference type="ARBA" id="ARBA00047662"/>
    </source>
</evidence>
<comment type="function">
    <text evidence="7">Lipase that preferentially hydrolysis medium-chain saturated monoacylglycerols including 2-arachidonoylglycerol. Through 2-arachidonoylglycerol degradation may regulate endocannabinoid signaling pathways. Also has a lysophosphatidyl lipase activity with a preference for lysophosphatidylglycerol among other lysophospholipids. Also able to degrade bis(monoacylglycero)phosphate (BMP) and constitutes the major enzyme for BMP catabolism. BMP, also known as lysobisphosphatidic acid, is enriched in late endosomes and lysosomes and plays a key role in the formation of intraluminal vesicles and in lipid sorting.</text>
</comment>
<dbReference type="PANTHER" id="PTHR43798">
    <property type="entry name" value="MONOACYLGLYCEROL LIPASE"/>
    <property type="match status" value="1"/>
</dbReference>
<dbReference type="GO" id="GO:0031902">
    <property type="term" value="C:late endosome membrane"/>
    <property type="evidence" value="ECO:0007669"/>
    <property type="project" value="UniProtKB-SubCell"/>
</dbReference>
<dbReference type="InterPro" id="IPR000073">
    <property type="entry name" value="AB_hydrolase_1"/>
</dbReference>
<keyword evidence="10" id="KW-1185">Reference proteome</keyword>
<dbReference type="InterPro" id="IPR029058">
    <property type="entry name" value="AB_hydrolase_fold"/>
</dbReference>
<dbReference type="SUPFAM" id="SSF53474">
    <property type="entry name" value="alpha/beta-Hydrolases"/>
    <property type="match status" value="1"/>
</dbReference>